<keyword evidence="3" id="KW-1185">Reference proteome</keyword>
<feature type="compositionally biased region" description="Acidic residues" evidence="1">
    <location>
        <begin position="881"/>
        <end position="905"/>
    </location>
</feature>
<feature type="compositionally biased region" description="Acidic residues" evidence="1">
    <location>
        <begin position="914"/>
        <end position="939"/>
    </location>
</feature>
<sequence length="1101" mass="119197">MSTTHSALPEGFQGLADDALKPRVCRGFFNQQLLWLVKGLAGSVQTACSPGTRLLPRPPCMVERDSAMQLLKHDGRTLQRFVEEECDHDVHRSVASGLWEFRMAAAKYLGGGTTPDQVMKMCATAGLKEESRGALSQGQKGRVYIMKSKTGGSGALRVRVKENDLAQASAALAKQYNPFSELQVCSVDAAITACAQALRLQILAASDVAQQHHKQFVTVISKGRSRPECAQSLSRPILSQVTRLPPEQLPANRAAPWLSPLASPRSAETDTALAYGKPGADAGQLAEVLLTYVRSFQWRQRHARLDLLLQSTGRRLQKRPVSWLTLPSARVRRYNAGCLPVVLGSPDNDKKTEQGAQDRQGKITDLQVNVPPAVAVALLAGRAYVRPTRPETVFKRNAQGVPEVQGQVWGTDSMSNSTLQMYPPGTFGPILPDGASPRGLRKIRYIGLRWHSRVGSGDPLGVLSPEGEVIGGGGLFEFCCQSFLVASTVMGEFACACVSHVLASFVTYCEKPDVSLDHFHGLLAAERVLFSFLPYSAVLLQQDVVSHFSLPLPSPWPVTLAAVPNCDFAALIQLYDMVELSKNEKEPARERYCKNNAKQAMMSTPKPKQPLYKPLSSVGADKGFTPVRPKPKVSTAKKEKANGYDGPRPPKQAPPGRGPQPPKGPPPSSLVRPAEPAWPPRTSPAAPRQQSAAPTAKSVSWIEGLDSSSVLVQQGFPSSGPVVLHDPEIQEVMSDSSNILYELAEDAYEQLSLHHDTDWTQFPEVGEAVKSLGVEELALCVALCPGRAKWGVGIAGNQKKRTQAARLSLCLAVASESPELEAVCQSRPCWGEFYRTHEAELGVEADSGTYHYARNRKGPAQKGSVRRPKEPQEEYYASAYDTEEPDELAEEEGEPGEVEEEEVPVEEPGPWDEGGSEAQDEGGSEAQDEGGSEAQEPETWEPPAKRPRTAPSKSVAPHWLYIQDMPPSLQGLPQETLALLAGNWRRKTLLDAADDALAAALGEEADEVYLEDDPDATKFGSVFEAVKEKSGLEEQITVAISPTQELWAVGVGSQGKPRAAAAKVALATEVALYQADCGEAVDLSQLSTFAAFVEEARSAKE</sequence>
<accession>A0A812JF64</accession>
<evidence type="ECO:0000256" key="1">
    <source>
        <dbReference type="SAM" id="MobiDB-lite"/>
    </source>
</evidence>
<proteinExistence type="predicted"/>
<feature type="region of interest" description="Disordered" evidence="1">
    <location>
        <begin position="877"/>
        <end position="952"/>
    </location>
</feature>
<dbReference type="AlphaFoldDB" id="A0A812JF64"/>
<protein>
    <submittedName>
        <fullName evidence="2">Caltractin protein</fullName>
    </submittedName>
</protein>
<comment type="caution">
    <text evidence="2">The sequence shown here is derived from an EMBL/GenBank/DDBJ whole genome shotgun (WGS) entry which is preliminary data.</text>
</comment>
<feature type="compositionally biased region" description="Pro residues" evidence="1">
    <location>
        <begin position="647"/>
        <end position="668"/>
    </location>
</feature>
<name>A0A812JF64_9DINO</name>
<dbReference type="Proteomes" id="UP000604046">
    <property type="component" value="Unassembled WGS sequence"/>
</dbReference>
<reference evidence="2" key="1">
    <citation type="submission" date="2021-02" db="EMBL/GenBank/DDBJ databases">
        <authorList>
            <person name="Dougan E. K."/>
            <person name="Rhodes N."/>
            <person name="Thang M."/>
            <person name="Chan C."/>
        </authorList>
    </citation>
    <scope>NUCLEOTIDE SEQUENCE</scope>
</reference>
<evidence type="ECO:0000313" key="3">
    <source>
        <dbReference type="Proteomes" id="UP000604046"/>
    </source>
</evidence>
<dbReference type="EMBL" id="CAJNDS010000414">
    <property type="protein sequence ID" value="CAE7203864.1"/>
    <property type="molecule type" value="Genomic_DNA"/>
</dbReference>
<feature type="region of interest" description="Disordered" evidence="1">
    <location>
        <begin position="596"/>
        <end position="698"/>
    </location>
</feature>
<dbReference type="OrthoDB" id="440739at2759"/>
<evidence type="ECO:0000313" key="2">
    <source>
        <dbReference type="EMBL" id="CAE7203864.1"/>
    </source>
</evidence>
<organism evidence="2 3">
    <name type="scientific">Symbiodinium natans</name>
    <dbReference type="NCBI Taxonomy" id="878477"/>
    <lineage>
        <taxon>Eukaryota</taxon>
        <taxon>Sar</taxon>
        <taxon>Alveolata</taxon>
        <taxon>Dinophyceae</taxon>
        <taxon>Suessiales</taxon>
        <taxon>Symbiodiniaceae</taxon>
        <taxon>Symbiodinium</taxon>
    </lineage>
</organism>
<gene>
    <name evidence="2" type="primary">Caltractin</name>
    <name evidence="2" type="ORF">SNAT2548_LOCUS6288</name>
</gene>
<feature type="region of interest" description="Disordered" evidence="1">
    <location>
        <begin position="343"/>
        <end position="362"/>
    </location>
</feature>
<feature type="compositionally biased region" description="Low complexity" evidence="1">
    <location>
        <begin position="683"/>
        <end position="696"/>
    </location>
</feature>